<proteinExistence type="predicted"/>
<gene>
    <name evidence="2" type="ORF">CALMAC_LOCUS8877</name>
</gene>
<feature type="domain" description="Retrotransposon gag" evidence="1">
    <location>
        <begin position="52"/>
        <end position="136"/>
    </location>
</feature>
<dbReference type="EMBL" id="CAACVG010007768">
    <property type="protein sequence ID" value="VEN46957.1"/>
    <property type="molecule type" value="Genomic_DNA"/>
</dbReference>
<dbReference type="Pfam" id="PF03732">
    <property type="entry name" value="Retrotrans_gag"/>
    <property type="match status" value="1"/>
</dbReference>
<protein>
    <recommendedName>
        <fullName evidence="1">Retrotransposon gag domain-containing protein</fullName>
    </recommendedName>
</protein>
<keyword evidence="3" id="KW-1185">Reference proteome</keyword>
<dbReference type="InterPro" id="IPR005162">
    <property type="entry name" value="Retrotrans_gag_dom"/>
</dbReference>
<reference evidence="2 3" key="1">
    <citation type="submission" date="2019-01" db="EMBL/GenBank/DDBJ databases">
        <authorList>
            <person name="Sayadi A."/>
        </authorList>
    </citation>
    <scope>NUCLEOTIDE SEQUENCE [LARGE SCALE GENOMIC DNA]</scope>
</reference>
<evidence type="ECO:0000259" key="1">
    <source>
        <dbReference type="Pfam" id="PF03732"/>
    </source>
</evidence>
<feature type="non-terminal residue" evidence="2">
    <location>
        <position position="151"/>
    </location>
</feature>
<sequence>MALIGNIEPFSGVAEEFEVYLERMEHLFRVNCVEDPLRVSMFVTLAGSKVYQTLKNLVAPTKPSDLPYDQITGLLRKHYSPPVSEIYERFIFNKCNQKPDQSIADYIVELRKLASSCRFGQFLDDALRDRFVCGIRSEQLQRQLLSDDKLS</sequence>
<evidence type="ECO:0000313" key="2">
    <source>
        <dbReference type="EMBL" id="VEN46957.1"/>
    </source>
</evidence>
<dbReference type="AlphaFoldDB" id="A0A653CGF9"/>
<dbReference type="Proteomes" id="UP000410492">
    <property type="component" value="Unassembled WGS sequence"/>
</dbReference>
<organism evidence="2 3">
    <name type="scientific">Callosobruchus maculatus</name>
    <name type="common">Southern cowpea weevil</name>
    <name type="synonym">Pulse bruchid</name>
    <dbReference type="NCBI Taxonomy" id="64391"/>
    <lineage>
        <taxon>Eukaryota</taxon>
        <taxon>Metazoa</taxon>
        <taxon>Ecdysozoa</taxon>
        <taxon>Arthropoda</taxon>
        <taxon>Hexapoda</taxon>
        <taxon>Insecta</taxon>
        <taxon>Pterygota</taxon>
        <taxon>Neoptera</taxon>
        <taxon>Endopterygota</taxon>
        <taxon>Coleoptera</taxon>
        <taxon>Polyphaga</taxon>
        <taxon>Cucujiformia</taxon>
        <taxon>Chrysomeloidea</taxon>
        <taxon>Chrysomelidae</taxon>
        <taxon>Bruchinae</taxon>
        <taxon>Bruchini</taxon>
        <taxon>Callosobruchus</taxon>
    </lineage>
</organism>
<dbReference type="OrthoDB" id="6778909at2759"/>
<dbReference type="PANTHER" id="PTHR33198">
    <property type="entry name" value="ANK_REP_REGION DOMAIN-CONTAINING PROTEIN-RELATED"/>
    <property type="match status" value="1"/>
</dbReference>
<name>A0A653CGF9_CALMS</name>
<accession>A0A653CGF9</accession>
<dbReference type="PANTHER" id="PTHR33198:SF19">
    <property type="entry name" value="CCHC-TYPE DOMAIN-CONTAINING PROTEIN"/>
    <property type="match status" value="1"/>
</dbReference>
<evidence type="ECO:0000313" key="3">
    <source>
        <dbReference type="Proteomes" id="UP000410492"/>
    </source>
</evidence>